<dbReference type="AlphaFoldDB" id="A0AAD3HIG4"/>
<organism evidence="3 4">
    <name type="scientific">Astrephomene gubernaculifera</name>
    <dbReference type="NCBI Taxonomy" id="47775"/>
    <lineage>
        <taxon>Eukaryota</taxon>
        <taxon>Viridiplantae</taxon>
        <taxon>Chlorophyta</taxon>
        <taxon>core chlorophytes</taxon>
        <taxon>Chlorophyceae</taxon>
        <taxon>CS clade</taxon>
        <taxon>Chlamydomonadales</taxon>
        <taxon>Astrephomenaceae</taxon>
        <taxon>Astrephomene</taxon>
    </lineage>
</organism>
<keyword evidence="2" id="KW-0812">Transmembrane</keyword>
<dbReference type="EMBL" id="BMAR01000002">
    <property type="protein sequence ID" value="GFR42067.1"/>
    <property type="molecule type" value="Genomic_DNA"/>
</dbReference>
<feature type="non-terminal residue" evidence="3">
    <location>
        <position position="1"/>
    </location>
</feature>
<comment type="caution">
    <text evidence="3">The sequence shown here is derived from an EMBL/GenBank/DDBJ whole genome shotgun (WGS) entry which is preliminary data.</text>
</comment>
<feature type="compositionally biased region" description="Gly residues" evidence="1">
    <location>
        <begin position="510"/>
        <end position="523"/>
    </location>
</feature>
<evidence type="ECO:0000256" key="2">
    <source>
        <dbReference type="SAM" id="Phobius"/>
    </source>
</evidence>
<evidence type="ECO:0000313" key="3">
    <source>
        <dbReference type="EMBL" id="GFR42067.1"/>
    </source>
</evidence>
<keyword evidence="2" id="KW-1133">Transmembrane helix</keyword>
<keyword evidence="2" id="KW-0472">Membrane</keyword>
<feature type="compositionally biased region" description="Basic residues" evidence="1">
    <location>
        <begin position="458"/>
        <end position="471"/>
    </location>
</feature>
<evidence type="ECO:0000313" key="4">
    <source>
        <dbReference type="Proteomes" id="UP001054857"/>
    </source>
</evidence>
<evidence type="ECO:0000256" key="1">
    <source>
        <dbReference type="SAM" id="MobiDB-lite"/>
    </source>
</evidence>
<feature type="region of interest" description="Disordered" evidence="1">
    <location>
        <begin position="445"/>
        <end position="475"/>
    </location>
</feature>
<feature type="compositionally biased region" description="Polar residues" evidence="1">
    <location>
        <begin position="29"/>
        <end position="49"/>
    </location>
</feature>
<feature type="transmembrane region" description="Helical" evidence="2">
    <location>
        <begin position="419"/>
        <end position="442"/>
    </location>
</feature>
<name>A0AAD3HIG4_9CHLO</name>
<gene>
    <name evidence="3" type="ORF">Agub_g2886</name>
</gene>
<dbReference type="Proteomes" id="UP001054857">
    <property type="component" value="Unassembled WGS sequence"/>
</dbReference>
<reference evidence="3 4" key="1">
    <citation type="journal article" date="2021" name="Sci. Rep.">
        <title>Genome sequencing of the multicellular alga Astrephomene provides insights into convergent evolution of germ-soma differentiation.</title>
        <authorList>
            <person name="Yamashita S."/>
            <person name="Yamamoto K."/>
            <person name="Matsuzaki R."/>
            <person name="Suzuki S."/>
            <person name="Yamaguchi H."/>
            <person name="Hirooka S."/>
            <person name="Minakuchi Y."/>
            <person name="Miyagishima S."/>
            <person name="Kawachi M."/>
            <person name="Toyoda A."/>
            <person name="Nozaki H."/>
        </authorList>
    </citation>
    <scope>NUCLEOTIDE SEQUENCE [LARGE SCALE GENOMIC DNA]</scope>
    <source>
        <strain evidence="3 4">NIES-4017</strain>
    </source>
</reference>
<accession>A0AAD3HIG4</accession>
<keyword evidence="4" id="KW-1185">Reference proteome</keyword>
<protein>
    <submittedName>
        <fullName evidence="3">Uncharacterized protein</fullName>
    </submittedName>
</protein>
<proteinExistence type="predicted"/>
<feature type="non-terminal residue" evidence="3">
    <location>
        <position position="534"/>
    </location>
</feature>
<sequence length="534" mass="55061">VEYLPITYIPASPAASNAVGNVASGGPANDSSHAGSTAQKGPSSRNASALPTPATGDTPGVNSFRNSYTQFLVRVSNVALRKPIDLSWVKLNYYLEGPVDDDSTGWQAGAALPSDFDLTCMDVSRQLLGGCSSLQWDFASGLPGVKGARYMLALSFVPGAGALVPHLNTTTGAVKAPGLNDTGAGVGTGPSVDASDNPYEPGMDTPPQELQQLQPQQAEHAIAPGTPLMESVDVIVTIRTKRPSILDAIMDYSFVNTPVIATKPVQVGPQPAQLAAANATTRAGGTAATAAGTGSLVVMRQSLANPRIPAFAYGVIAWGSPPVAARTSTSSPSPQGAPAASINAALPVSSRCTTADGTAQLALSCQVNMVYCCSSDGPITTFVPANWKSVVNPPPQPPQPLLPETDITIVPSKSKDKTAAIGGGVGGAAGAMLLAVAAFFLWRRHHPPPPPPPPAPGPHRHRHHHHAGSHRRLIEERFPGVDRRLSRYMGLLMPGVRRSDTGSTASRSSNGGGGGGYDGGYDDGQGLVPYEYTG</sequence>
<feature type="region of interest" description="Disordered" evidence="1">
    <location>
        <begin position="175"/>
        <end position="196"/>
    </location>
</feature>
<feature type="region of interest" description="Disordered" evidence="1">
    <location>
        <begin position="495"/>
        <end position="525"/>
    </location>
</feature>
<feature type="region of interest" description="Disordered" evidence="1">
    <location>
        <begin position="22"/>
        <end position="61"/>
    </location>
</feature>
<feature type="compositionally biased region" description="Pro residues" evidence="1">
    <location>
        <begin position="448"/>
        <end position="457"/>
    </location>
</feature>